<keyword evidence="2" id="KW-1185">Reference proteome</keyword>
<dbReference type="Proteomes" id="UP000647587">
    <property type="component" value="Unassembled WGS sequence"/>
</dbReference>
<gene>
    <name evidence="1" type="ORF">GCM10008955_14300</name>
</gene>
<sequence>MLEFGYRQGRLSQFLCKVPGTPHLRPGQYDVRGPDLQVSLLRSGPEKTGSGAGIMGVELHQAGMLKLLALHDQVG</sequence>
<name>A0ABQ2ES07_9DEIO</name>
<organism evidence="1 2">
    <name type="scientific">Deinococcus malanensis</name>
    <dbReference type="NCBI Taxonomy" id="1706855"/>
    <lineage>
        <taxon>Bacteria</taxon>
        <taxon>Thermotogati</taxon>
        <taxon>Deinococcota</taxon>
        <taxon>Deinococci</taxon>
        <taxon>Deinococcales</taxon>
        <taxon>Deinococcaceae</taxon>
        <taxon>Deinococcus</taxon>
    </lineage>
</organism>
<dbReference type="EMBL" id="BMPP01000005">
    <property type="protein sequence ID" value="GGK21949.1"/>
    <property type="molecule type" value="Genomic_DNA"/>
</dbReference>
<proteinExistence type="predicted"/>
<evidence type="ECO:0000313" key="2">
    <source>
        <dbReference type="Proteomes" id="UP000647587"/>
    </source>
</evidence>
<reference evidence="2" key="1">
    <citation type="journal article" date="2019" name="Int. J. Syst. Evol. Microbiol.">
        <title>The Global Catalogue of Microorganisms (GCM) 10K type strain sequencing project: providing services to taxonomists for standard genome sequencing and annotation.</title>
        <authorList>
            <consortium name="The Broad Institute Genomics Platform"/>
            <consortium name="The Broad Institute Genome Sequencing Center for Infectious Disease"/>
            <person name="Wu L."/>
            <person name="Ma J."/>
        </authorList>
    </citation>
    <scope>NUCLEOTIDE SEQUENCE [LARGE SCALE GENOMIC DNA]</scope>
    <source>
        <strain evidence="2">JCM 30331</strain>
    </source>
</reference>
<evidence type="ECO:0000313" key="1">
    <source>
        <dbReference type="EMBL" id="GGK21949.1"/>
    </source>
</evidence>
<accession>A0ABQ2ES07</accession>
<comment type="caution">
    <text evidence="1">The sequence shown here is derived from an EMBL/GenBank/DDBJ whole genome shotgun (WGS) entry which is preliminary data.</text>
</comment>
<protein>
    <submittedName>
        <fullName evidence="1">Uncharacterized protein</fullName>
    </submittedName>
</protein>